<keyword evidence="4" id="KW-1185">Reference proteome</keyword>
<reference evidence="3 4" key="1">
    <citation type="submission" date="2015-09" db="EMBL/GenBank/DDBJ databases">
        <title>Draft genome sequence of Kouleothrix aurantiaca JCM 19913.</title>
        <authorList>
            <person name="Hemp J."/>
        </authorList>
    </citation>
    <scope>NUCLEOTIDE SEQUENCE [LARGE SCALE GENOMIC DNA]</scope>
    <source>
        <strain evidence="3 4">COM-B</strain>
    </source>
</reference>
<dbReference type="EMBL" id="LJCR01000459">
    <property type="protein sequence ID" value="KPV52691.1"/>
    <property type="molecule type" value="Genomic_DNA"/>
</dbReference>
<evidence type="ECO:0000313" key="3">
    <source>
        <dbReference type="EMBL" id="KPV52691.1"/>
    </source>
</evidence>
<evidence type="ECO:0000256" key="1">
    <source>
        <dbReference type="SAM" id="MobiDB-lite"/>
    </source>
</evidence>
<accession>A0A0P9D1A1</accession>
<protein>
    <submittedName>
        <fullName evidence="3">Uncharacterized protein</fullName>
    </submittedName>
</protein>
<gene>
    <name evidence="3" type="ORF">SE17_13960</name>
</gene>
<feature type="chain" id="PRO_5006156064" evidence="2">
    <location>
        <begin position="25"/>
        <end position="288"/>
    </location>
</feature>
<evidence type="ECO:0000256" key="2">
    <source>
        <dbReference type="SAM" id="SignalP"/>
    </source>
</evidence>
<dbReference type="Proteomes" id="UP000050509">
    <property type="component" value="Unassembled WGS sequence"/>
</dbReference>
<evidence type="ECO:0000313" key="4">
    <source>
        <dbReference type="Proteomes" id="UP000050509"/>
    </source>
</evidence>
<keyword evidence="2" id="KW-0732">Signal</keyword>
<organism evidence="3 4">
    <name type="scientific">Kouleothrix aurantiaca</name>
    <dbReference type="NCBI Taxonomy" id="186479"/>
    <lineage>
        <taxon>Bacteria</taxon>
        <taxon>Bacillati</taxon>
        <taxon>Chloroflexota</taxon>
        <taxon>Chloroflexia</taxon>
        <taxon>Chloroflexales</taxon>
        <taxon>Roseiflexineae</taxon>
        <taxon>Roseiflexaceae</taxon>
        <taxon>Kouleothrix</taxon>
    </lineage>
</organism>
<sequence length="288" mass="29187">MRKIFLPLLLGAFALAACGTPATGGTASTAPASTQPTANTPPTAAPEPTGAPTDAPTAAPTDAPTIPPAPTHTPAPSAAPGGPKPGVGAGGTSVRPPDALIKAAQQQLAAFLKRPVSEVVLQSANKQEWGDGSLGCPVEGMLYPQVVTEGFLLIFTTDNQTQQYEVHTGLTPAQMLLCANGKATTISAAGSAEPGAANPPALDAPGQAMLALARATLAKDLGLQETAVQVLSGEPVEWNDSSLGCPTPDQMALQVITPGYRFVLQSGGQSYELHTDAGKRVVRCDALK</sequence>
<feature type="compositionally biased region" description="Low complexity" evidence="1">
    <location>
        <begin position="22"/>
        <end position="64"/>
    </location>
</feature>
<comment type="caution">
    <text evidence="3">The sequence shown here is derived from an EMBL/GenBank/DDBJ whole genome shotgun (WGS) entry which is preliminary data.</text>
</comment>
<feature type="signal peptide" evidence="2">
    <location>
        <begin position="1"/>
        <end position="24"/>
    </location>
</feature>
<dbReference type="AlphaFoldDB" id="A0A0P9D1A1"/>
<name>A0A0P9D1A1_9CHLR</name>
<proteinExistence type="predicted"/>
<feature type="region of interest" description="Disordered" evidence="1">
    <location>
        <begin position="22"/>
        <end position="96"/>
    </location>
</feature>
<dbReference type="PROSITE" id="PS51257">
    <property type="entry name" value="PROKAR_LIPOPROTEIN"/>
    <property type="match status" value="1"/>
</dbReference>